<evidence type="ECO:0000313" key="1">
    <source>
        <dbReference type="EMBL" id="KAI9510295.1"/>
    </source>
</evidence>
<evidence type="ECO:0000313" key="2">
    <source>
        <dbReference type="Proteomes" id="UP001207468"/>
    </source>
</evidence>
<comment type="caution">
    <text evidence="1">The sequence shown here is derived from an EMBL/GenBank/DDBJ whole genome shotgun (WGS) entry which is preliminary data.</text>
</comment>
<accession>A0ACC0UFD5</accession>
<organism evidence="1 2">
    <name type="scientific">Russula earlei</name>
    <dbReference type="NCBI Taxonomy" id="71964"/>
    <lineage>
        <taxon>Eukaryota</taxon>
        <taxon>Fungi</taxon>
        <taxon>Dikarya</taxon>
        <taxon>Basidiomycota</taxon>
        <taxon>Agaricomycotina</taxon>
        <taxon>Agaricomycetes</taxon>
        <taxon>Russulales</taxon>
        <taxon>Russulaceae</taxon>
        <taxon>Russula</taxon>
    </lineage>
</organism>
<keyword evidence="2" id="KW-1185">Reference proteome</keyword>
<sequence>MPEHAYTRQVPSPASFVSDSRSEVGPCGHIAQEQLPIQYIVGDCIPNGQGGCQRSIPGLPYSCCSPTCRPTTEPCGQNYSDPRELSCEDACCRPPSLELPALECHQDFQSSTAEDDCRPDFSPRILSACGQACPVGTGATTGNEDHVVASVVEGDCRSNPDDVPSAAGDVCCSDCAPEGVSVRGQVRPIGTEQNVVNEDIAVISTLDVSRGMSGDYYCKGHPKMDRLVSFITDTDGPSHPSTHPHSRLSSRKTQSPKCLSEATFARFFDAACCCLIDWRVRPPQKRHHNHNHHHHPFHSFLGHPYPKSKEKNNSRTPSGPLCHVHEKGCQPMNTVDAAEQGGGRIQTLSLTVYGMDCSSCARKFERALLSLPSVQDVQVNVFTGQASLTYRDGFIIPSDIAKRATKLTGLTCVVVDEVRPGGKYRVLRLKFHTIPLEFPALPPGVVILKTSRVESSVILDVQYDATMIQARNVLDIFVSLGGSFLHPSRSNARAEAARDIIPLFRRTLVSALLCTPVIVFSWAPLQPRPIIYGGVSLFLATCIQFYVGAPFYSAAFYALFMQHVLDMDVLVVFSSTVAYGFSLVAYVMQAAGHGFSMPFFETPTLLLTLITLGKLISTYSRRRAASALDNLGSLQPDLVQRVADDTTVIVTHVDLVQPLDVLRVSSNMLIPTDGVVLRGSTQVDESALTGESIPVNKTPGSPLTAGTRNMSCSIDMEVSRAPAENTLVEFAALVARLQEVRFPVQDLADRAAGLLAPVILALAVIVLVIWIAVGMCVRGEPFVKAGLAALRYMIAVLVVSCPCAVVLCVPMVMVITGAVGIREGLLFKAVTALQQAKNSTVAVFDKTGTLTLGHMSVVEAHISREDTIGIILALVSQDSHPVAHAVARYLRSSYPHISVVPLSGPVKSFLGKGLEITIDDVRVRGGSPIWLGLQAEPHFSRMAREALTMFAVTLHMEVVAFFGLADKPRSSSAAAVELLHRQGIQVHIVSGDMRPVVRALAKRLGIPHDRAIGGCLPEEKVAYVRSLQAAGACVMFVGDGTNDTPALAAADISVAMGTGTDVARSAADVVFLAADLARALAALLRLSRGAVRRVYLNFAWAVIYNLFAVLLAAGAFVQVRIAPEYAALGEMVSVMPVVLIAWSMWLLKS</sequence>
<proteinExistence type="predicted"/>
<name>A0ACC0UFD5_9AGAM</name>
<dbReference type="EMBL" id="JAGFNK010000045">
    <property type="protein sequence ID" value="KAI9510295.1"/>
    <property type="molecule type" value="Genomic_DNA"/>
</dbReference>
<gene>
    <name evidence="1" type="ORF">F5148DRAFT_604895</name>
</gene>
<dbReference type="Proteomes" id="UP001207468">
    <property type="component" value="Unassembled WGS sequence"/>
</dbReference>
<reference evidence="1" key="1">
    <citation type="submission" date="2021-03" db="EMBL/GenBank/DDBJ databases">
        <title>Evolutionary priming and transition to the ectomycorrhizal habit in an iconic lineage of mushroom-forming fungi: is preadaptation a requirement?</title>
        <authorList>
            <consortium name="DOE Joint Genome Institute"/>
            <person name="Looney B.P."/>
            <person name="Miyauchi S."/>
            <person name="Morin E."/>
            <person name="Drula E."/>
            <person name="Courty P.E."/>
            <person name="Chicoki N."/>
            <person name="Fauchery L."/>
            <person name="Kohler A."/>
            <person name="Kuo A."/>
            <person name="LaButti K."/>
            <person name="Pangilinan J."/>
            <person name="Lipzen A."/>
            <person name="Riley R."/>
            <person name="Andreopoulos W."/>
            <person name="He G."/>
            <person name="Johnson J."/>
            <person name="Barry K.W."/>
            <person name="Grigoriev I.V."/>
            <person name="Nagy L."/>
            <person name="Hibbett D."/>
            <person name="Henrissat B."/>
            <person name="Matheny P.B."/>
            <person name="Labbe J."/>
            <person name="Martin A.F."/>
        </authorList>
    </citation>
    <scope>NUCLEOTIDE SEQUENCE</scope>
    <source>
        <strain evidence="1">BPL698</strain>
    </source>
</reference>
<protein>
    <submittedName>
        <fullName evidence="1">Heavy metal translocatin</fullName>
    </submittedName>
</protein>